<dbReference type="OrthoDB" id="5816542at2759"/>
<evidence type="ECO:0000313" key="4">
    <source>
        <dbReference type="WBParaSite" id="HPLM_0002120101-mRNA-1"/>
    </source>
</evidence>
<name>A0A0N4XA06_HAEPC</name>
<sequence length="92" mass="10401">MKLSYDKAARPTKQPNYKSKPVTGKQGLARKLCFPWIGQFRVIKIDPPHAVIVSITSSQSKPRRVHLNQIKKVLDCCGPASTLPQFREKKNT</sequence>
<evidence type="ECO:0000256" key="1">
    <source>
        <dbReference type="SAM" id="MobiDB-lite"/>
    </source>
</evidence>
<feature type="region of interest" description="Disordered" evidence="1">
    <location>
        <begin position="1"/>
        <end position="23"/>
    </location>
</feature>
<reference evidence="4" key="1">
    <citation type="submission" date="2017-02" db="UniProtKB">
        <authorList>
            <consortium name="WormBaseParasite"/>
        </authorList>
    </citation>
    <scope>IDENTIFICATION</scope>
</reference>
<reference evidence="2 3" key="2">
    <citation type="submission" date="2018-11" db="EMBL/GenBank/DDBJ databases">
        <authorList>
            <consortium name="Pathogen Informatics"/>
        </authorList>
    </citation>
    <scope>NUCLEOTIDE SEQUENCE [LARGE SCALE GENOMIC DNA]</scope>
    <source>
        <strain evidence="2 3">MHpl1</strain>
    </source>
</reference>
<dbReference type="EMBL" id="UZAF01023084">
    <property type="protein sequence ID" value="VDO88400.1"/>
    <property type="molecule type" value="Genomic_DNA"/>
</dbReference>
<evidence type="ECO:0000313" key="2">
    <source>
        <dbReference type="EMBL" id="VDO88400.1"/>
    </source>
</evidence>
<gene>
    <name evidence="2" type="ORF">HPLM_LOCUS21190</name>
</gene>
<dbReference type="Proteomes" id="UP000268014">
    <property type="component" value="Unassembled WGS sequence"/>
</dbReference>
<accession>A0A0N4XA06</accession>
<proteinExistence type="predicted"/>
<dbReference type="AlphaFoldDB" id="A0A0N4XA06"/>
<evidence type="ECO:0000313" key="3">
    <source>
        <dbReference type="Proteomes" id="UP000268014"/>
    </source>
</evidence>
<dbReference type="WBParaSite" id="HPLM_0002120101-mRNA-1">
    <property type="protein sequence ID" value="HPLM_0002120101-mRNA-1"/>
    <property type="gene ID" value="HPLM_0002120101"/>
</dbReference>
<organism evidence="4">
    <name type="scientific">Haemonchus placei</name>
    <name type="common">Barber's pole worm</name>
    <dbReference type="NCBI Taxonomy" id="6290"/>
    <lineage>
        <taxon>Eukaryota</taxon>
        <taxon>Metazoa</taxon>
        <taxon>Ecdysozoa</taxon>
        <taxon>Nematoda</taxon>
        <taxon>Chromadorea</taxon>
        <taxon>Rhabditida</taxon>
        <taxon>Rhabditina</taxon>
        <taxon>Rhabditomorpha</taxon>
        <taxon>Strongyloidea</taxon>
        <taxon>Trichostrongylidae</taxon>
        <taxon>Haemonchus</taxon>
    </lineage>
</organism>
<keyword evidence="3" id="KW-1185">Reference proteome</keyword>
<protein>
    <submittedName>
        <fullName evidence="4">Reverse transcriptase</fullName>
    </submittedName>
</protein>